<evidence type="ECO:0000256" key="1">
    <source>
        <dbReference type="SAM" id="MobiDB-lite"/>
    </source>
</evidence>
<dbReference type="EMBL" id="JAFBBK010000001">
    <property type="protein sequence ID" value="MBM7414011.1"/>
    <property type="molecule type" value="Genomic_DNA"/>
</dbReference>
<evidence type="ECO:0000313" key="2">
    <source>
        <dbReference type="EMBL" id="MBM7414011.1"/>
    </source>
</evidence>
<name>A0ABS2KPW1_9NOCA</name>
<feature type="region of interest" description="Disordered" evidence="1">
    <location>
        <begin position="255"/>
        <end position="275"/>
    </location>
</feature>
<gene>
    <name evidence="2" type="ORF">JOE42_000744</name>
</gene>
<evidence type="ECO:0008006" key="4">
    <source>
        <dbReference type="Google" id="ProtNLM"/>
    </source>
</evidence>
<proteinExistence type="predicted"/>
<accession>A0ABS2KPW1</accession>
<reference evidence="2 3" key="1">
    <citation type="submission" date="2021-01" db="EMBL/GenBank/DDBJ databases">
        <title>Genomics of switchgrass bacterial isolates.</title>
        <authorList>
            <person name="Shade A."/>
        </authorList>
    </citation>
    <scope>NUCLEOTIDE SEQUENCE [LARGE SCALE GENOMIC DNA]</scope>
    <source>
        <strain evidence="2 3">PvP111</strain>
    </source>
</reference>
<keyword evidence="3" id="KW-1185">Reference proteome</keyword>
<comment type="caution">
    <text evidence="2">The sequence shown here is derived from an EMBL/GenBank/DDBJ whole genome shotgun (WGS) entry which is preliminary data.</text>
</comment>
<feature type="region of interest" description="Disordered" evidence="1">
    <location>
        <begin position="161"/>
        <end position="182"/>
    </location>
</feature>
<sequence>MSADRLGDERVAGVLKAAVRVIVPVLELLADRDPLGLKKRTFREQADASGTKVDTALNAVASVFDAADTPGTKAWESMTVDQRVSWWVGRVGGIGTVAVAFPGIFGVLARRLPLGDVLGFANQAIVLVAVAREYGITEQDEQVRLLASVLCNRELPKGASVHAPEPDVDGVTDDSRVTEPSGRLSRSPFALLSTLWSVTKILKAVTDELDKRPRSRTVYRWLGNLPVVGAVAGYFGERGALSRAAKLGRRWVEQNSTSASNASPRGRDTLRVRKG</sequence>
<organism evidence="2 3">
    <name type="scientific">Rhodococcoides corynebacterioides</name>
    <dbReference type="NCBI Taxonomy" id="53972"/>
    <lineage>
        <taxon>Bacteria</taxon>
        <taxon>Bacillati</taxon>
        <taxon>Actinomycetota</taxon>
        <taxon>Actinomycetes</taxon>
        <taxon>Mycobacteriales</taxon>
        <taxon>Nocardiaceae</taxon>
        <taxon>Rhodococcoides</taxon>
    </lineage>
</organism>
<protein>
    <recommendedName>
        <fullName evidence="4">EcsC family protein</fullName>
    </recommendedName>
</protein>
<dbReference type="RefSeq" id="WP_204866771.1">
    <property type="nucleotide sequence ID" value="NZ_JAFBBK010000001.1"/>
</dbReference>
<evidence type="ECO:0000313" key="3">
    <source>
        <dbReference type="Proteomes" id="UP000703038"/>
    </source>
</evidence>
<dbReference type="Proteomes" id="UP000703038">
    <property type="component" value="Unassembled WGS sequence"/>
</dbReference>
<feature type="compositionally biased region" description="Basic and acidic residues" evidence="1">
    <location>
        <begin position="265"/>
        <end position="275"/>
    </location>
</feature>